<reference evidence="3 4" key="1">
    <citation type="journal article" date="2019" name="Int. J. Syst. Evol. Microbiol.">
        <title>The Global Catalogue of Microorganisms (GCM) 10K type strain sequencing project: providing services to taxonomists for standard genome sequencing and annotation.</title>
        <authorList>
            <consortium name="The Broad Institute Genomics Platform"/>
            <consortium name="The Broad Institute Genome Sequencing Center for Infectious Disease"/>
            <person name="Wu L."/>
            <person name="Ma J."/>
        </authorList>
    </citation>
    <scope>NUCLEOTIDE SEQUENCE [LARGE SCALE GENOMIC DNA]</scope>
    <source>
        <strain evidence="3 4">JCM 13850</strain>
    </source>
</reference>
<dbReference type="Pfam" id="PF12770">
    <property type="entry name" value="CHAT"/>
    <property type="match status" value="1"/>
</dbReference>
<evidence type="ECO:0000256" key="1">
    <source>
        <dbReference type="SAM" id="MobiDB-lite"/>
    </source>
</evidence>
<name>A0ABN2YKD1_9ACTN</name>
<dbReference type="RefSeq" id="WP_344263853.1">
    <property type="nucleotide sequence ID" value="NZ_BAAAMR010000012.1"/>
</dbReference>
<sequence>MTGSRNTGDFSDAAIAALRARLASAAPGDRPDALAALGRALSKSASFGAGDAPDGADRAGEAIALYREAVACVPPDDARLPALRFELGNLLAIRYLRVAGAEADRDEAIDLFEQCLADDPDAVRPKPDTEPERGAWSAGWRVQTAGVWLGVLLMFRVLRLPVPLGERPPDLYDLAPLMTGLSAIDSPDVQRAVAVLTRFANADDIDPELGRVAVVLRAVAVLFQAYNTAEEDDVDLSRAMALLDQAGERLDEGDPGHREVVGLSVFLEADARRERGEQGPPDPRMVADLERAIELEPGDMLKAALEMQLGAARMQSWLRTGDPADLAEGPELVERAHEHMRARGGDHPLYEDGLRWLAGLTMGVTAFQPTPGGVEKVISLAEQVRARRDPGDRDGRAKDTYLLGMATMLKAALTGGQDDWTRASRLLEAALRDIRDEDPLAVTMLTTYGSVLLDRHTRRGGIEEAEAARRYLERAEAICRTRRPPDGDEFEWRTVQGLLGAAAATCAWRDGDEDGLRRAVGNLREARWALPGTYPWRSRLDMELGRALLRQADVLLVAGAGEALDAAREGAALLAAALDADAIDAGNRLALRTVGGLARVLDGVLERDLAAMDEGIARLGEAAAVPEVLHGQRAGALWSLGAAHLVRSRMEAEGLHQGADGPGDAASAADHRELGVARLEQAAGLLATEPASPMTGRVLWELAGAYRGRREDGDAALAISAGFGALRARIGDVLLQTGVEYGLAAARGVAEMAQRVARWCVAEGRAADAAAAVELGRGLVLYAATSATAVSELLRVRGFGELADEWDEQGAVDAGPPPPREPVATGGAADTAAALAGPLLDPQVPGDLRQRMLDALHRAGDAAALTAAPELARVAAALAAVGADLLVYLVPGEGGEPGLLLVADRAEVVRVVAAPALRLDDERAAAYVGLPGVAGDGADWRDALDAVGAWAWSAAFEPLLADARERGIAGAPRVVLVPCGALGGIPWQVAYRTGADGGRGYACREFVLSYAASARQFVTAAGRRRRDPLEDPVFVADPTGELKTAAELTHVLRHVFYPDARGLGYTRRPGEPSATPEEVRTHAPGRRAPGASMLQLTCHGVTTASAAGSHVKLVDAAGDPAQLRADELLRRSHRREPDAPGGLVVLSTCVSDVTPADHDEALTLATAFQTAGAAAVVGSRWRVAGSVTPLLMFMFHRALVLDGADPVDALRAAQLWMLDPDRPIPPEMPEDYAWDARRLDLADPVSWGAFTHQGN</sequence>
<dbReference type="Proteomes" id="UP001501020">
    <property type="component" value="Unassembled WGS sequence"/>
</dbReference>
<feature type="region of interest" description="Disordered" evidence="1">
    <location>
        <begin position="809"/>
        <end position="828"/>
    </location>
</feature>
<dbReference type="InterPro" id="IPR024983">
    <property type="entry name" value="CHAT_dom"/>
</dbReference>
<protein>
    <recommendedName>
        <fullName evidence="2">CHAT domain-containing protein</fullName>
    </recommendedName>
</protein>
<feature type="domain" description="CHAT" evidence="2">
    <location>
        <begin position="947"/>
        <end position="1255"/>
    </location>
</feature>
<accession>A0ABN2YKD1</accession>
<dbReference type="InterPro" id="IPR011990">
    <property type="entry name" value="TPR-like_helical_dom_sf"/>
</dbReference>
<feature type="region of interest" description="Disordered" evidence="1">
    <location>
        <begin position="1063"/>
        <end position="1089"/>
    </location>
</feature>
<evidence type="ECO:0000313" key="4">
    <source>
        <dbReference type="Proteomes" id="UP001501020"/>
    </source>
</evidence>
<dbReference type="Gene3D" id="1.25.40.10">
    <property type="entry name" value="Tetratricopeptide repeat domain"/>
    <property type="match status" value="1"/>
</dbReference>
<gene>
    <name evidence="3" type="ORF">GCM10009727_19570</name>
</gene>
<keyword evidence="4" id="KW-1185">Reference proteome</keyword>
<organism evidence="3 4">
    <name type="scientific">Actinomadura napierensis</name>
    <dbReference type="NCBI Taxonomy" id="267854"/>
    <lineage>
        <taxon>Bacteria</taxon>
        <taxon>Bacillati</taxon>
        <taxon>Actinomycetota</taxon>
        <taxon>Actinomycetes</taxon>
        <taxon>Streptosporangiales</taxon>
        <taxon>Thermomonosporaceae</taxon>
        <taxon>Actinomadura</taxon>
    </lineage>
</organism>
<evidence type="ECO:0000313" key="3">
    <source>
        <dbReference type="EMBL" id="GAA2128736.1"/>
    </source>
</evidence>
<comment type="caution">
    <text evidence="3">The sequence shown here is derived from an EMBL/GenBank/DDBJ whole genome shotgun (WGS) entry which is preliminary data.</text>
</comment>
<proteinExistence type="predicted"/>
<evidence type="ECO:0000259" key="2">
    <source>
        <dbReference type="Pfam" id="PF12770"/>
    </source>
</evidence>
<dbReference type="EMBL" id="BAAAMR010000012">
    <property type="protein sequence ID" value="GAA2128736.1"/>
    <property type="molecule type" value="Genomic_DNA"/>
</dbReference>